<gene>
    <name evidence="2" type="ORF">SKAU_G00227200</name>
</gene>
<sequence>MRGADVDLRDTRPQSLIQHPAHGLPAAAPDKQRALKEVFHEQICPAGQRLKRSFLSPSSEARPIEPVPGIFPLRPGYGPAPRTLGQATPTFSQDTCILPPTTPPSPICGNLPSPHRSTTEQKFSTLRAHCNGCVGQAVSSASESTHSLPRTPEPRTPSRDRNCSQRDSVGRSKNLGRAVIFGDRWLGKFPNSPKTSAADWQVGGSVGRDVTGKE</sequence>
<comment type="caution">
    <text evidence="2">The sequence shown here is derived from an EMBL/GenBank/DDBJ whole genome shotgun (WGS) entry which is preliminary data.</text>
</comment>
<accession>A0A9Q1F4X3</accession>
<evidence type="ECO:0000313" key="3">
    <source>
        <dbReference type="Proteomes" id="UP001152622"/>
    </source>
</evidence>
<organism evidence="2 3">
    <name type="scientific">Synaphobranchus kaupii</name>
    <name type="common">Kaup's arrowtooth eel</name>
    <dbReference type="NCBI Taxonomy" id="118154"/>
    <lineage>
        <taxon>Eukaryota</taxon>
        <taxon>Metazoa</taxon>
        <taxon>Chordata</taxon>
        <taxon>Craniata</taxon>
        <taxon>Vertebrata</taxon>
        <taxon>Euteleostomi</taxon>
        <taxon>Actinopterygii</taxon>
        <taxon>Neopterygii</taxon>
        <taxon>Teleostei</taxon>
        <taxon>Anguilliformes</taxon>
        <taxon>Synaphobranchidae</taxon>
        <taxon>Synaphobranchus</taxon>
    </lineage>
</organism>
<evidence type="ECO:0000256" key="1">
    <source>
        <dbReference type="SAM" id="MobiDB-lite"/>
    </source>
</evidence>
<feature type="compositionally biased region" description="Basic and acidic residues" evidence="1">
    <location>
        <begin position="1"/>
        <end position="12"/>
    </location>
</feature>
<protein>
    <submittedName>
        <fullName evidence="2">Uncharacterized protein</fullName>
    </submittedName>
</protein>
<reference evidence="2" key="1">
    <citation type="journal article" date="2023" name="Science">
        <title>Genome structures resolve the early diversification of teleost fishes.</title>
        <authorList>
            <person name="Parey E."/>
            <person name="Louis A."/>
            <person name="Montfort J."/>
            <person name="Bouchez O."/>
            <person name="Roques C."/>
            <person name="Iampietro C."/>
            <person name="Lluch J."/>
            <person name="Castinel A."/>
            <person name="Donnadieu C."/>
            <person name="Desvignes T."/>
            <person name="Floi Bucao C."/>
            <person name="Jouanno E."/>
            <person name="Wen M."/>
            <person name="Mejri S."/>
            <person name="Dirks R."/>
            <person name="Jansen H."/>
            <person name="Henkel C."/>
            <person name="Chen W.J."/>
            <person name="Zahm M."/>
            <person name="Cabau C."/>
            <person name="Klopp C."/>
            <person name="Thompson A.W."/>
            <person name="Robinson-Rechavi M."/>
            <person name="Braasch I."/>
            <person name="Lecointre G."/>
            <person name="Bobe J."/>
            <person name="Postlethwait J.H."/>
            <person name="Berthelot C."/>
            <person name="Roest Crollius H."/>
            <person name="Guiguen Y."/>
        </authorList>
    </citation>
    <scope>NUCLEOTIDE SEQUENCE</scope>
    <source>
        <strain evidence="2">WJC10195</strain>
    </source>
</reference>
<keyword evidence="3" id="KW-1185">Reference proteome</keyword>
<feature type="compositionally biased region" description="Polar residues" evidence="1">
    <location>
        <begin position="139"/>
        <end position="148"/>
    </location>
</feature>
<dbReference type="Proteomes" id="UP001152622">
    <property type="component" value="Chromosome 8"/>
</dbReference>
<feature type="region of interest" description="Disordered" evidence="1">
    <location>
        <begin position="1"/>
        <end position="30"/>
    </location>
</feature>
<feature type="compositionally biased region" description="Basic and acidic residues" evidence="1">
    <location>
        <begin position="152"/>
        <end position="170"/>
    </location>
</feature>
<dbReference type="AlphaFoldDB" id="A0A9Q1F4X3"/>
<dbReference type="EMBL" id="JAINUF010000008">
    <property type="protein sequence ID" value="KAJ8351244.1"/>
    <property type="molecule type" value="Genomic_DNA"/>
</dbReference>
<evidence type="ECO:0000313" key="2">
    <source>
        <dbReference type="EMBL" id="KAJ8351244.1"/>
    </source>
</evidence>
<feature type="region of interest" description="Disordered" evidence="1">
    <location>
        <begin position="139"/>
        <end position="214"/>
    </location>
</feature>
<proteinExistence type="predicted"/>
<name>A0A9Q1F4X3_SYNKA</name>